<evidence type="ECO:0000256" key="3">
    <source>
        <dbReference type="ARBA" id="ARBA00022801"/>
    </source>
</evidence>
<comment type="catalytic activity">
    <reaction evidence="7">
        <text>4-imidazolone-5-propanoate + H2O = N-formimidoyl-L-glutamate</text>
        <dbReference type="Rhea" id="RHEA:23660"/>
        <dbReference type="ChEBI" id="CHEBI:15377"/>
        <dbReference type="ChEBI" id="CHEBI:58928"/>
        <dbReference type="ChEBI" id="CHEBI:77893"/>
        <dbReference type="EC" id="3.5.2.7"/>
    </reaction>
</comment>
<dbReference type="Proteomes" id="UP000055035">
    <property type="component" value="Unassembled WGS sequence"/>
</dbReference>
<feature type="binding site" evidence="7">
    <location>
        <position position="71"/>
    </location>
    <ligand>
        <name>Fe(3+)</name>
        <dbReference type="ChEBI" id="CHEBI:29034"/>
    </ligand>
</feature>
<dbReference type="GO" id="GO:0019556">
    <property type="term" value="P:L-histidine catabolic process to glutamate and formamide"/>
    <property type="evidence" value="ECO:0007669"/>
    <property type="project" value="UniProtKB-UniRule"/>
</dbReference>
<dbReference type="SUPFAM" id="SSF51338">
    <property type="entry name" value="Composite domain of metallo-dependent hydrolases"/>
    <property type="match status" value="1"/>
</dbReference>
<feature type="binding site" evidence="7">
    <location>
        <position position="78"/>
    </location>
    <ligand>
        <name>4-imidazolone-5-propanoate</name>
        <dbReference type="ChEBI" id="CHEBI:77893"/>
    </ligand>
</feature>
<dbReference type="InterPro" id="IPR011059">
    <property type="entry name" value="Metal-dep_hydrolase_composite"/>
</dbReference>
<evidence type="ECO:0000256" key="7">
    <source>
        <dbReference type="HAMAP-Rule" id="MF_00372"/>
    </source>
</evidence>
<evidence type="ECO:0000313" key="9">
    <source>
        <dbReference type="EMBL" id="KTD16580.1"/>
    </source>
</evidence>
<keyword evidence="10" id="KW-1185">Reference proteome</keyword>
<dbReference type="SUPFAM" id="SSF51556">
    <property type="entry name" value="Metallo-dependent hydrolases"/>
    <property type="match status" value="1"/>
</dbReference>
<comment type="pathway">
    <text evidence="7">Amino-acid degradation; L-histidine degradation into L-glutamate; N-formimidoyl-L-glutamate from L-histidine: step 3/3.</text>
</comment>
<dbReference type="GO" id="GO:0008270">
    <property type="term" value="F:zinc ion binding"/>
    <property type="evidence" value="ECO:0007669"/>
    <property type="project" value="UniProtKB-UniRule"/>
</dbReference>
<dbReference type="InterPro" id="IPR006680">
    <property type="entry name" value="Amidohydro-rel"/>
</dbReference>
<dbReference type="GO" id="GO:0050480">
    <property type="term" value="F:imidazolonepropionase activity"/>
    <property type="evidence" value="ECO:0007669"/>
    <property type="project" value="UniProtKB-UniRule"/>
</dbReference>
<dbReference type="InterPro" id="IPR032466">
    <property type="entry name" value="Metal_Hydrolase"/>
</dbReference>
<dbReference type="UniPathway" id="UPA00379">
    <property type="reaction ID" value="UER00551"/>
</dbReference>
<proteinExistence type="inferred from homology"/>
<comment type="subcellular location">
    <subcellularLocation>
        <location evidence="7">Cytoplasm</location>
    </subcellularLocation>
</comment>
<comment type="function">
    <text evidence="7">Catalyzes the hydrolytic cleavage of the carbon-nitrogen bond in imidazolone-5-propanoate to yield N-formimidoyl-L-glutamate. It is the third step in the universal histidine degradation pathway.</text>
</comment>
<dbReference type="OrthoDB" id="9776455at2"/>
<dbReference type="PANTHER" id="PTHR42752:SF1">
    <property type="entry name" value="IMIDAZOLONEPROPIONASE-RELATED"/>
    <property type="match status" value="1"/>
</dbReference>
<evidence type="ECO:0000256" key="5">
    <source>
        <dbReference type="ARBA" id="ARBA00022833"/>
    </source>
</evidence>
<protein>
    <recommendedName>
        <fullName evidence="1 7">Imidazolonepropionase</fullName>
        <ecNumber evidence="1 7">3.5.2.7</ecNumber>
    </recommendedName>
    <alternativeName>
        <fullName evidence="7">Imidazolone-5-propionate hydrolase</fullName>
    </alternativeName>
</protein>
<dbReference type="InterPro" id="IPR005920">
    <property type="entry name" value="HutI"/>
</dbReference>
<comment type="caution">
    <text evidence="9">The sequence shown here is derived from an EMBL/GenBank/DDBJ whole genome shotgun (WGS) entry which is preliminary data.</text>
</comment>
<evidence type="ECO:0000313" key="10">
    <source>
        <dbReference type="Proteomes" id="UP000055035"/>
    </source>
</evidence>
<feature type="binding site" evidence="7">
    <location>
        <position position="319"/>
    </location>
    <ligand>
        <name>4-imidazolone-5-propanoate</name>
        <dbReference type="ChEBI" id="CHEBI:77893"/>
    </ligand>
</feature>
<feature type="binding site" evidence="7">
    <location>
        <position position="71"/>
    </location>
    <ligand>
        <name>Zn(2+)</name>
        <dbReference type="ChEBI" id="CHEBI:29105"/>
    </ligand>
</feature>
<sequence length="404" mass="43396">MQACDRLLLNAKTLSAQGEELPQQAIAIANGLIAWCGPMMDLPQEYIQHATAIHECENELVTPGLIDCHTHLVYAGDRAHEFRLRLEGKTYAEIAQSGGGILSTVKQTRAASLGELIEQSLPRILAMRAQGVTTVEIKSGYGLDLKNEIKMLRAAKELGSLSGLRVCTTFLGAHCVPPEFQTDAQSYVNFLCAELIPAIADSGLADAVDVFCESIAFNLSQTEQIFQKAQDCSLAIKCHAEQLSNLGASKLAARYSALSCDHLEFLDAEGAAEMAQSGTVAVLLPGAFYFLKENRKPPIELLREKSVGIAIATDANPGSSPTTSLPLMMNMACQLFNLGIAEAWSAVTYQAARALGLAGQIGEIAVGKAADLVRWSVTDSSALCYYFGHQIEHSSMIAGEWLSQ</sequence>
<keyword evidence="6 7" id="KW-0408">Iron</keyword>
<dbReference type="STRING" id="456.Ljor_0886"/>
<dbReference type="GO" id="GO:0005506">
    <property type="term" value="F:iron ion binding"/>
    <property type="evidence" value="ECO:0007669"/>
    <property type="project" value="UniProtKB-UniRule"/>
</dbReference>
<dbReference type="CDD" id="cd01296">
    <property type="entry name" value="Imidazolone-5PH"/>
    <property type="match status" value="1"/>
</dbReference>
<feature type="binding site" evidence="7">
    <location>
        <position position="314"/>
    </location>
    <ligand>
        <name>Zn(2+)</name>
        <dbReference type="ChEBI" id="CHEBI:29105"/>
    </ligand>
</feature>
<feature type="binding site" evidence="7">
    <location>
        <position position="141"/>
    </location>
    <ligand>
        <name>4-imidazolone-5-propanoate</name>
        <dbReference type="ChEBI" id="CHEBI:77893"/>
    </ligand>
</feature>
<keyword evidence="2 7" id="KW-0479">Metal-binding</keyword>
<dbReference type="GO" id="GO:0019557">
    <property type="term" value="P:L-histidine catabolic process to glutamate and formate"/>
    <property type="evidence" value="ECO:0007669"/>
    <property type="project" value="UniProtKB-UniPathway"/>
</dbReference>
<feature type="binding site" evidence="7">
    <location>
        <position position="314"/>
    </location>
    <ligand>
        <name>Fe(3+)</name>
        <dbReference type="ChEBI" id="CHEBI:29034"/>
    </ligand>
</feature>
<feature type="binding site" evidence="7">
    <location>
        <position position="242"/>
    </location>
    <ligand>
        <name>4-imidazolone-5-propanoate</name>
        <dbReference type="ChEBI" id="CHEBI:77893"/>
    </ligand>
</feature>
<evidence type="ECO:0000256" key="6">
    <source>
        <dbReference type="ARBA" id="ARBA00023004"/>
    </source>
</evidence>
<dbReference type="Pfam" id="PF01979">
    <property type="entry name" value="Amidohydro_1"/>
    <property type="match status" value="1"/>
</dbReference>
<comment type="cofactor">
    <cofactor evidence="7">
        <name>Zn(2+)</name>
        <dbReference type="ChEBI" id="CHEBI:29105"/>
    </cofactor>
    <cofactor evidence="7">
        <name>Fe(3+)</name>
        <dbReference type="ChEBI" id="CHEBI:29034"/>
    </cofactor>
    <text evidence="7">Binds 1 zinc or iron ion per subunit.</text>
</comment>
<dbReference type="GO" id="GO:0005737">
    <property type="term" value="C:cytoplasm"/>
    <property type="evidence" value="ECO:0007669"/>
    <property type="project" value="UniProtKB-SubCell"/>
</dbReference>
<feature type="binding site" evidence="7">
    <location>
        <position position="174"/>
    </location>
    <ligand>
        <name>4-imidazolone-5-propanoate</name>
        <dbReference type="ChEBI" id="CHEBI:77893"/>
    </ligand>
</feature>
<feature type="binding site" evidence="7">
    <location>
        <position position="318"/>
    </location>
    <ligand>
        <name>N-formimidoyl-L-glutamate</name>
        <dbReference type="ChEBI" id="CHEBI:58928"/>
    </ligand>
</feature>
<dbReference type="EMBL" id="LNYJ01000011">
    <property type="protein sequence ID" value="KTD16580.1"/>
    <property type="molecule type" value="Genomic_DNA"/>
</dbReference>
<dbReference type="Gene3D" id="3.20.20.140">
    <property type="entry name" value="Metal-dependent hydrolases"/>
    <property type="match status" value="1"/>
</dbReference>
<dbReference type="HAMAP" id="MF_00372">
    <property type="entry name" value="HutI"/>
    <property type="match status" value="1"/>
</dbReference>
<dbReference type="NCBIfam" id="TIGR01224">
    <property type="entry name" value="hutI"/>
    <property type="match status" value="1"/>
</dbReference>
<feature type="binding site" evidence="7">
    <location>
        <position position="316"/>
    </location>
    <ligand>
        <name>N-formimidoyl-L-glutamate</name>
        <dbReference type="ChEBI" id="CHEBI:58928"/>
    </ligand>
</feature>
<feature type="domain" description="Amidohydrolase-related" evidence="8">
    <location>
        <begin position="60"/>
        <end position="377"/>
    </location>
</feature>
<evidence type="ECO:0000259" key="8">
    <source>
        <dbReference type="Pfam" id="PF01979"/>
    </source>
</evidence>
<keyword evidence="3 7" id="KW-0378">Hydrolase</keyword>
<accession>A0A0W0V920</accession>
<dbReference type="EC" id="3.5.2.7" evidence="1 7"/>
<feature type="binding site" evidence="7">
    <location>
        <position position="141"/>
    </location>
    <ligand>
        <name>N-formimidoyl-L-glutamate</name>
        <dbReference type="ChEBI" id="CHEBI:58928"/>
    </ligand>
</feature>
<feature type="binding site" evidence="7">
    <location>
        <position position="239"/>
    </location>
    <ligand>
        <name>Zn(2+)</name>
        <dbReference type="ChEBI" id="CHEBI:29105"/>
    </ligand>
</feature>
<dbReference type="RefSeq" id="WP_058470423.1">
    <property type="nucleotide sequence ID" value="NZ_CAAAIC010000002.1"/>
</dbReference>
<comment type="similarity">
    <text evidence="7">Belongs to the metallo-dependent hydrolases superfamily. HutI family.</text>
</comment>
<feature type="binding site" evidence="7">
    <location>
        <position position="69"/>
    </location>
    <ligand>
        <name>Zn(2+)</name>
        <dbReference type="ChEBI" id="CHEBI:29105"/>
    </ligand>
</feature>
<dbReference type="FunFam" id="3.20.20.140:FF:000007">
    <property type="entry name" value="Imidazolonepropionase"/>
    <property type="match status" value="1"/>
</dbReference>
<dbReference type="AlphaFoldDB" id="A0A0W0V920"/>
<keyword evidence="4 7" id="KW-0369">Histidine metabolism</keyword>
<name>A0A0W0V920_9GAMM</name>
<feature type="binding site" evidence="7">
    <location>
        <position position="69"/>
    </location>
    <ligand>
        <name>Fe(3+)</name>
        <dbReference type="ChEBI" id="CHEBI:29034"/>
    </ligand>
</feature>
<evidence type="ECO:0000256" key="4">
    <source>
        <dbReference type="ARBA" id="ARBA00022808"/>
    </source>
</evidence>
<evidence type="ECO:0000256" key="1">
    <source>
        <dbReference type="ARBA" id="ARBA00012864"/>
    </source>
</evidence>
<keyword evidence="7" id="KW-0963">Cytoplasm</keyword>
<reference evidence="9 10" key="1">
    <citation type="submission" date="2015-11" db="EMBL/GenBank/DDBJ databases">
        <title>Genomic analysis of 38 Legionella species identifies large and diverse effector repertoires.</title>
        <authorList>
            <person name="Burstein D."/>
            <person name="Amaro F."/>
            <person name="Zusman T."/>
            <person name="Lifshitz Z."/>
            <person name="Cohen O."/>
            <person name="Gilbert J.A."/>
            <person name="Pupko T."/>
            <person name="Shuman H.A."/>
            <person name="Segal G."/>
        </authorList>
    </citation>
    <scope>NUCLEOTIDE SEQUENCE [LARGE SCALE GENOMIC DNA]</scope>
    <source>
        <strain evidence="9 10">BL-540</strain>
    </source>
</reference>
<dbReference type="Gene3D" id="2.30.40.10">
    <property type="entry name" value="Urease, subunit C, domain 1"/>
    <property type="match status" value="1"/>
</dbReference>
<dbReference type="PATRIC" id="fig|456.5.peg.942"/>
<dbReference type="PANTHER" id="PTHR42752">
    <property type="entry name" value="IMIDAZOLONEPROPIONASE"/>
    <property type="match status" value="1"/>
</dbReference>
<evidence type="ECO:0000256" key="2">
    <source>
        <dbReference type="ARBA" id="ARBA00022723"/>
    </source>
</evidence>
<organism evidence="9 10">
    <name type="scientific">Legionella jordanis</name>
    <dbReference type="NCBI Taxonomy" id="456"/>
    <lineage>
        <taxon>Bacteria</taxon>
        <taxon>Pseudomonadati</taxon>
        <taxon>Pseudomonadota</taxon>
        <taxon>Gammaproteobacteria</taxon>
        <taxon>Legionellales</taxon>
        <taxon>Legionellaceae</taxon>
        <taxon>Legionella</taxon>
    </lineage>
</organism>
<gene>
    <name evidence="7" type="primary">hutI</name>
    <name evidence="9" type="ORF">Ljor_0886</name>
</gene>
<keyword evidence="5 7" id="KW-0862">Zinc</keyword>
<feature type="binding site" evidence="7">
    <location>
        <position position="239"/>
    </location>
    <ligand>
        <name>Fe(3+)</name>
        <dbReference type="ChEBI" id="CHEBI:29034"/>
    </ligand>
</feature>